<evidence type="ECO:0000313" key="11">
    <source>
        <dbReference type="EMBL" id="MDC7226417.1"/>
    </source>
</evidence>
<keyword evidence="5 8" id="KW-1133">Transmembrane helix</keyword>
<dbReference type="Pfam" id="PF00990">
    <property type="entry name" value="GGDEF"/>
    <property type="match status" value="1"/>
</dbReference>
<evidence type="ECO:0000256" key="6">
    <source>
        <dbReference type="ARBA" id="ARBA00023136"/>
    </source>
</evidence>
<dbReference type="PROSITE" id="PS50887">
    <property type="entry name" value="GGDEF"/>
    <property type="match status" value="1"/>
</dbReference>
<dbReference type="InterPro" id="IPR029787">
    <property type="entry name" value="Nucleotide_cyclase"/>
</dbReference>
<keyword evidence="4 8" id="KW-0812">Transmembrane</keyword>
<evidence type="ECO:0000259" key="9">
    <source>
        <dbReference type="PROSITE" id="PS50885"/>
    </source>
</evidence>
<dbReference type="AlphaFoldDB" id="A0AAJ1IBW6"/>
<organism evidence="11 12">
    <name type="scientific">Candidatus Thalassospirochaeta sargassi</name>
    <dbReference type="NCBI Taxonomy" id="3119039"/>
    <lineage>
        <taxon>Bacteria</taxon>
        <taxon>Pseudomonadati</taxon>
        <taxon>Spirochaetota</taxon>
        <taxon>Spirochaetia</taxon>
        <taxon>Spirochaetales</taxon>
        <taxon>Spirochaetaceae</taxon>
        <taxon>Candidatus Thalassospirochaeta</taxon>
    </lineage>
</organism>
<evidence type="ECO:0000259" key="10">
    <source>
        <dbReference type="PROSITE" id="PS50887"/>
    </source>
</evidence>
<evidence type="ECO:0000313" key="12">
    <source>
        <dbReference type="Proteomes" id="UP001221217"/>
    </source>
</evidence>
<dbReference type="InterPro" id="IPR000160">
    <property type="entry name" value="GGDEF_dom"/>
</dbReference>
<dbReference type="GO" id="GO:0005886">
    <property type="term" value="C:plasma membrane"/>
    <property type="evidence" value="ECO:0007669"/>
    <property type="project" value="UniProtKB-SubCell"/>
</dbReference>
<dbReference type="CDD" id="cd12912">
    <property type="entry name" value="PDC2_MCP_like"/>
    <property type="match status" value="1"/>
</dbReference>
<dbReference type="GO" id="GO:0052621">
    <property type="term" value="F:diguanylate cyclase activity"/>
    <property type="evidence" value="ECO:0007669"/>
    <property type="project" value="UniProtKB-EC"/>
</dbReference>
<dbReference type="InterPro" id="IPR029151">
    <property type="entry name" value="Sensor-like_sf"/>
</dbReference>
<dbReference type="PANTHER" id="PTHR45138">
    <property type="entry name" value="REGULATORY COMPONENTS OF SENSORY TRANSDUCTION SYSTEM"/>
    <property type="match status" value="1"/>
</dbReference>
<dbReference type="Gene3D" id="3.30.450.20">
    <property type="entry name" value="PAS domain"/>
    <property type="match status" value="2"/>
</dbReference>
<proteinExistence type="predicted"/>
<reference evidence="11 12" key="1">
    <citation type="submission" date="2022-12" db="EMBL/GenBank/DDBJ databases">
        <title>Metagenome assembled genome from gulf of manar.</title>
        <authorList>
            <person name="Kohli P."/>
            <person name="Pk S."/>
            <person name="Venkata Ramana C."/>
            <person name="Sasikala C."/>
        </authorList>
    </citation>
    <scope>NUCLEOTIDE SEQUENCE [LARGE SCALE GENOMIC DNA]</scope>
    <source>
        <strain evidence="11">JB008</strain>
    </source>
</reference>
<comment type="caution">
    <text evidence="11">The sequence shown here is derived from an EMBL/GenBank/DDBJ whole genome shotgun (WGS) entry which is preliminary data.</text>
</comment>
<comment type="subcellular location">
    <subcellularLocation>
        <location evidence="1">Cell membrane</location>
        <topology evidence="1">Multi-pass membrane protein</topology>
    </subcellularLocation>
</comment>
<dbReference type="InterPro" id="IPR033479">
    <property type="entry name" value="dCache_1"/>
</dbReference>
<dbReference type="CDD" id="cd01949">
    <property type="entry name" value="GGDEF"/>
    <property type="match status" value="1"/>
</dbReference>
<evidence type="ECO:0000256" key="2">
    <source>
        <dbReference type="ARBA" id="ARBA00012528"/>
    </source>
</evidence>
<evidence type="ECO:0000256" key="4">
    <source>
        <dbReference type="ARBA" id="ARBA00022692"/>
    </source>
</evidence>
<dbReference type="FunFam" id="3.30.70.270:FF:000001">
    <property type="entry name" value="Diguanylate cyclase domain protein"/>
    <property type="match status" value="1"/>
</dbReference>
<comment type="catalytic activity">
    <reaction evidence="7">
        <text>2 GTP = 3',3'-c-di-GMP + 2 diphosphate</text>
        <dbReference type="Rhea" id="RHEA:24898"/>
        <dbReference type="ChEBI" id="CHEBI:33019"/>
        <dbReference type="ChEBI" id="CHEBI:37565"/>
        <dbReference type="ChEBI" id="CHEBI:58805"/>
        <dbReference type="EC" id="2.7.7.65"/>
    </reaction>
</comment>
<dbReference type="Proteomes" id="UP001221217">
    <property type="component" value="Unassembled WGS sequence"/>
</dbReference>
<keyword evidence="6 8" id="KW-0472">Membrane</keyword>
<dbReference type="CDD" id="cd18773">
    <property type="entry name" value="PDC1_HK_sensor"/>
    <property type="match status" value="1"/>
</dbReference>
<feature type="domain" description="HAMP" evidence="9">
    <location>
        <begin position="311"/>
        <end position="364"/>
    </location>
</feature>
<dbReference type="EMBL" id="JAQQAL010000011">
    <property type="protein sequence ID" value="MDC7226417.1"/>
    <property type="molecule type" value="Genomic_DNA"/>
</dbReference>
<dbReference type="GO" id="GO:1902201">
    <property type="term" value="P:negative regulation of bacterial-type flagellum-dependent cell motility"/>
    <property type="evidence" value="ECO:0007669"/>
    <property type="project" value="TreeGrafter"/>
</dbReference>
<evidence type="ECO:0000256" key="3">
    <source>
        <dbReference type="ARBA" id="ARBA00022475"/>
    </source>
</evidence>
<protein>
    <recommendedName>
        <fullName evidence="2">diguanylate cyclase</fullName>
        <ecNumber evidence="2">2.7.7.65</ecNumber>
    </recommendedName>
</protein>
<dbReference type="Gene3D" id="6.10.340.10">
    <property type="match status" value="1"/>
</dbReference>
<evidence type="ECO:0000256" key="1">
    <source>
        <dbReference type="ARBA" id="ARBA00004651"/>
    </source>
</evidence>
<dbReference type="SUPFAM" id="SSF103190">
    <property type="entry name" value="Sensory domain-like"/>
    <property type="match status" value="1"/>
</dbReference>
<dbReference type="Gene3D" id="3.30.70.270">
    <property type="match status" value="1"/>
</dbReference>
<dbReference type="PROSITE" id="PS50885">
    <property type="entry name" value="HAMP"/>
    <property type="match status" value="1"/>
</dbReference>
<evidence type="ECO:0000256" key="7">
    <source>
        <dbReference type="ARBA" id="ARBA00034247"/>
    </source>
</evidence>
<dbReference type="InterPro" id="IPR043128">
    <property type="entry name" value="Rev_trsase/Diguanyl_cyclase"/>
</dbReference>
<sequence length="521" mass="59376">MKKGNNSTVKQVLFRNSILFSVMTILTLGILFSVRLYNQKLSDTKIILEEHNRSLNYFMDNFFRETKNTVSFLSNLHTVISAGNKSADGQAELVDFYKIMNKSNNYIAFLYSGYTDGTMLINGYDLPADYDPRIRPWYTSAIQTSPDISICEPYKDLLTGKWLASTSKTLFNEAGEITGVISMDYELELLNSLLKNKLSPFNTSYSFIFKEDGEIIIHHFNERLKLNLFDTVETLSPDVFNTDENFLEYSYNGKKKLGYYSKIADNGWVIATVVDRIEVLRPIIFRAGVTLLSILIFSLLWGYIQSIILGRRIVDPLLQLREHTEAIATGTSDYTDEQAFPDNEIGHIAEKIMQLASKELIKLSNTDMLTGINNRRNIENIIQKEFDRSQRYGCNLSVMLIDIDFFKNINDTLGHDAGDKALIEISDLFKKNIRQTDTIGRWGGEEFLVICPESNITGTLILAEKIRSLVKEHTFSINKEITVSIGLSERKDKQSIDELLKQADINLYKAKENGRNCIVSS</sequence>
<dbReference type="SMART" id="SM00267">
    <property type="entry name" value="GGDEF"/>
    <property type="match status" value="1"/>
</dbReference>
<dbReference type="GO" id="GO:0043709">
    <property type="term" value="P:cell adhesion involved in single-species biofilm formation"/>
    <property type="evidence" value="ECO:0007669"/>
    <property type="project" value="TreeGrafter"/>
</dbReference>
<feature type="transmembrane region" description="Helical" evidence="8">
    <location>
        <begin position="283"/>
        <end position="304"/>
    </location>
</feature>
<name>A0AAJ1IBW6_9SPIO</name>
<dbReference type="PANTHER" id="PTHR45138:SF9">
    <property type="entry name" value="DIGUANYLATE CYCLASE DGCM-RELATED"/>
    <property type="match status" value="1"/>
</dbReference>
<dbReference type="Pfam" id="PF02743">
    <property type="entry name" value="dCache_1"/>
    <property type="match status" value="1"/>
</dbReference>
<dbReference type="NCBIfam" id="TIGR00254">
    <property type="entry name" value="GGDEF"/>
    <property type="match status" value="1"/>
</dbReference>
<accession>A0AAJ1IBW6</accession>
<feature type="domain" description="GGDEF" evidence="10">
    <location>
        <begin position="394"/>
        <end position="521"/>
    </location>
</feature>
<dbReference type="EC" id="2.7.7.65" evidence="2"/>
<dbReference type="InterPro" id="IPR003660">
    <property type="entry name" value="HAMP_dom"/>
</dbReference>
<keyword evidence="3" id="KW-1003">Cell membrane</keyword>
<dbReference type="InterPro" id="IPR050469">
    <property type="entry name" value="Diguanylate_Cyclase"/>
</dbReference>
<gene>
    <name evidence="11" type="ORF">PQJ61_06605</name>
</gene>
<dbReference type="GO" id="GO:0007165">
    <property type="term" value="P:signal transduction"/>
    <property type="evidence" value="ECO:0007669"/>
    <property type="project" value="InterPro"/>
</dbReference>
<dbReference type="SUPFAM" id="SSF55073">
    <property type="entry name" value="Nucleotide cyclase"/>
    <property type="match status" value="1"/>
</dbReference>
<feature type="transmembrane region" description="Helical" evidence="8">
    <location>
        <begin position="12"/>
        <end position="37"/>
    </location>
</feature>
<evidence type="ECO:0000256" key="5">
    <source>
        <dbReference type="ARBA" id="ARBA00022989"/>
    </source>
</evidence>
<evidence type="ECO:0000256" key="8">
    <source>
        <dbReference type="SAM" id="Phobius"/>
    </source>
</evidence>